<evidence type="ECO:0000256" key="8">
    <source>
        <dbReference type="ARBA" id="ARBA00023242"/>
    </source>
</evidence>
<evidence type="ECO:0000256" key="7">
    <source>
        <dbReference type="ARBA" id="ARBA00022884"/>
    </source>
</evidence>
<feature type="compositionally biased region" description="Basic and acidic residues" evidence="9">
    <location>
        <begin position="389"/>
        <end position="399"/>
    </location>
</feature>
<feature type="compositionally biased region" description="Polar residues" evidence="9">
    <location>
        <begin position="403"/>
        <end position="434"/>
    </location>
</feature>
<dbReference type="GO" id="GO:0006364">
    <property type="term" value="P:rRNA processing"/>
    <property type="evidence" value="ECO:0007669"/>
    <property type="project" value="UniProtKB-KW"/>
</dbReference>
<proteinExistence type="inferred from homology"/>
<dbReference type="InterPro" id="IPR040309">
    <property type="entry name" value="Naf1"/>
</dbReference>
<keyword evidence="4" id="KW-0690">Ribosome biogenesis</keyword>
<evidence type="ECO:0000256" key="1">
    <source>
        <dbReference type="ARBA" id="ARBA00004123"/>
    </source>
</evidence>
<comment type="subcellular location">
    <subcellularLocation>
        <location evidence="1">Nucleus</location>
    </subcellularLocation>
</comment>
<dbReference type="PANTHER" id="PTHR31633:SF1">
    <property type="entry name" value="H_ACA RIBONUCLEOPROTEIN COMPLEX NON-CORE SUBUNIT NAF1"/>
    <property type="match status" value="1"/>
</dbReference>
<name>A0A2S2NUH3_SCHGA</name>
<feature type="compositionally biased region" description="Acidic residues" evidence="9">
    <location>
        <begin position="182"/>
        <end position="202"/>
    </location>
</feature>
<dbReference type="InterPro" id="IPR009000">
    <property type="entry name" value="Transl_B-barrel_sf"/>
</dbReference>
<keyword evidence="5" id="KW-0698">rRNA processing</keyword>
<keyword evidence="8" id="KW-0539">Nucleus</keyword>
<dbReference type="GO" id="GO:0005634">
    <property type="term" value="C:nucleus"/>
    <property type="evidence" value="ECO:0007669"/>
    <property type="project" value="UniProtKB-SubCell"/>
</dbReference>
<dbReference type="GO" id="GO:0001522">
    <property type="term" value="P:pseudouridine synthesis"/>
    <property type="evidence" value="ECO:0007669"/>
    <property type="project" value="InterPro"/>
</dbReference>
<comment type="similarity">
    <text evidence="2">Belongs to the NAF1 family.</text>
</comment>
<feature type="region of interest" description="Disordered" evidence="9">
    <location>
        <begin position="372"/>
        <end position="447"/>
    </location>
</feature>
<sequence>MMDDQSSDLSAECSPDVNNEKLIVNGLFGIADEENKVENTTASPKFSDDINMETEEVVETIVDKVCNENDLNVTKTTNEKNCDDNNDDCVQKSESNCFGSHMLCSESAVLDHTELPSSFATISNNYEKSKEFDASKDLVTTQENLKICNELHESDSKAAVILPKGNLPSTLSLISTNYQDSSSDDSDTSDDDNFNNDDQLIDSDNENSIISVSSNTFSKDYVKTKGELDISDLPPIEDLKISVDEAKCQPVGCIKSVVDTLVIVEAFLNQPALDIDSVLFVDRGKRALGRIFDVFGPITKPFYAVRFNDSNHIKTFDVQIKEPVYCAPQTKYASYVMVSQLMKIKGSDASWRDNNEPPCEFLDYSDDEAEKLAKKNRRQKKCTQPSGEGDDKVNKEKSPDPPSQSIVRNNPTPRSMTPRPSFQNSNNRTQQTYSPRPPNYGYGPRQFPTYAQHLSSMEYSQAYRQPYNPWYYDPMYAPRHNYPPPPPPHFIPPVYDYQSQPPMDPNNPNNRFHYSDRFN</sequence>
<dbReference type="InterPro" id="IPR038664">
    <property type="entry name" value="Gar1/Naf1_Cbf5-bd_sf"/>
</dbReference>
<feature type="region of interest" description="Disordered" evidence="9">
    <location>
        <begin position="487"/>
        <end position="519"/>
    </location>
</feature>
<protein>
    <recommendedName>
        <fullName evidence="3">H/ACA ribonucleoprotein complex non-core subunit NAF1</fullName>
    </recommendedName>
</protein>
<dbReference type="GO" id="GO:0043489">
    <property type="term" value="P:RNA stabilization"/>
    <property type="evidence" value="ECO:0007669"/>
    <property type="project" value="UniProtKB-ARBA"/>
</dbReference>
<dbReference type="GO" id="GO:0000493">
    <property type="term" value="P:box H/ACA snoRNP assembly"/>
    <property type="evidence" value="ECO:0007669"/>
    <property type="project" value="InterPro"/>
</dbReference>
<organism evidence="10">
    <name type="scientific">Schizaphis graminum</name>
    <name type="common">Green bug aphid</name>
    <dbReference type="NCBI Taxonomy" id="13262"/>
    <lineage>
        <taxon>Eukaryota</taxon>
        <taxon>Metazoa</taxon>
        <taxon>Ecdysozoa</taxon>
        <taxon>Arthropoda</taxon>
        <taxon>Hexapoda</taxon>
        <taxon>Insecta</taxon>
        <taxon>Pterygota</taxon>
        <taxon>Neoptera</taxon>
        <taxon>Paraneoptera</taxon>
        <taxon>Hemiptera</taxon>
        <taxon>Sternorrhyncha</taxon>
        <taxon>Aphidomorpha</taxon>
        <taxon>Aphidoidea</taxon>
        <taxon>Aphididae</taxon>
        <taxon>Aphidini</taxon>
        <taxon>Schizaphis</taxon>
    </lineage>
</organism>
<dbReference type="GO" id="GO:0005732">
    <property type="term" value="C:sno(s)RNA-containing ribonucleoprotein complex"/>
    <property type="evidence" value="ECO:0007669"/>
    <property type="project" value="InterPro"/>
</dbReference>
<accession>A0A2S2NUH3</accession>
<keyword evidence="10" id="KW-0687">Ribonucleoprotein</keyword>
<dbReference type="Gene3D" id="2.40.10.230">
    <property type="entry name" value="Probable tRNA pseudouridine synthase domain"/>
    <property type="match status" value="1"/>
</dbReference>
<evidence type="ECO:0000313" key="10">
    <source>
        <dbReference type="EMBL" id="MBY20815.1"/>
    </source>
</evidence>
<evidence type="ECO:0000256" key="3">
    <source>
        <dbReference type="ARBA" id="ARBA00021438"/>
    </source>
</evidence>
<dbReference type="SUPFAM" id="SSF50447">
    <property type="entry name" value="Translation proteins"/>
    <property type="match status" value="1"/>
</dbReference>
<dbReference type="AlphaFoldDB" id="A0A2S2NUH3"/>
<dbReference type="GO" id="GO:0003723">
    <property type="term" value="F:RNA binding"/>
    <property type="evidence" value="ECO:0007669"/>
    <property type="project" value="UniProtKB-KW"/>
</dbReference>
<dbReference type="FunFam" id="2.40.10.230:FF:000002">
    <property type="entry name" value="H/ACA ribonucleoprotein complex non-core subunit NAF1"/>
    <property type="match status" value="1"/>
</dbReference>
<dbReference type="Pfam" id="PF04410">
    <property type="entry name" value="Gar1"/>
    <property type="match status" value="1"/>
</dbReference>
<evidence type="ECO:0000256" key="2">
    <source>
        <dbReference type="ARBA" id="ARBA00009801"/>
    </source>
</evidence>
<evidence type="ECO:0000256" key="4">
    <source>
        <dbReference type="ARBA" id="ARBA00022517"/>
    </source>
</evidence>
<evidence type="ECO:0000256" key="6">
    <source>
        <dbReference type="ARBA" id="ARBA00022553"/>
    </source>
</evidence>
<feature type="compositionally biased region" description="Polar residues" evidence="9">
    <location>
        <begin position="498"/>
        <end position="512"/>
    </location>
</feature>
<gene>
    <name evidence="10" type="ORF">g.13393</name>
</gene>
<evidence type="ECO:0000256" key="9">
    <source>
        <dbReference type="SAM" id="MobiDB-lite"/>
    </source>
</evidence>
<dbReference type="InterPro" id="IPR007504">
    <property type="entry name" value="H/ACA_rnp_Gar1/Naf1"/>
</dbReference>
<reference evidence="10" key="1">
    <citation type="submission" date="2018-04" db="EMBL/GenBank/DDBJ databases">
        <title>Transcriptome of Schizaphis graminum biotype I.</title>
        <authorList>
            <person name="Scully E.D."/>
            <person name="Geib S.M."/>
            <person name="Palmer N.A."/>
            <person name="Koch K."/>
            <person name="Bradshaw J."/>
            <person name="Heng-Moss T."/>
            <person name="Sarath G."/>
        </authorList>
    </citation>
    <scope>NUCLEOTIDE SEQUENCE</scope>
</reference>
<evidence type="ECO:0000256" key="5">
    <source>
        <dbReference type="ARBA" id="ARBA00022552"/>
    </source>
</evidence>
<keyword evidence="6" id="KW-0597">Phosphoprotein</keyword>
<feature type="region of interest" description="Disordered" evidence="9">
    <location>
        <begin position="176"/>
        <end position="202"/>
    </location>
</feature>
<dbReference type="EMBL" id="GGMR01008196">
    <property type="protein sequence ID" value="MBY20815.1"/>
    <property type="molecule type" value="Transcribed_RNA"/>
</dbReference>
<keyword evidence="7" id="KW-0694">RNA-binding</keyword>
<dbReference type="PANTHER" id="PTHR31633">
    <property type="entry name" value="H/ACA RIBONUCLEOPROTEIN COMPLEX NON-CORE SUBUNIT NAF1"/>
    <property type="match status" value="1"/>
</dbReference>